<evidence type="ECO:0000313" key="5">
    <source>
        <dbReference type="Proteomes" id="UP001501725"/>
    </source>
</evidence>
<dbReference type="SMART" id="SM00935">
    <property type="entry name" value="OmpH"/>
    <property type="match status" value="1"/>
</dbReference>
<dbReference type="InterPro" id="IPR024930">
    <property type="entry name" value="Skp_dom_sf"/>
</dbReference>
<dbReference type="EMBL" id="BAABGY010000006">
    <property type="protein sequence ID" value="GAA4326574.1"/>
    <property type="molecule type" value="Genomic_DNA"/>
</dbReference>
<protein>
    <submittedName>
        <fullName evidence="4">OmpH family outer membrane protein</fullName>
    </submittedName>
</protein>
<proteinExistence type="inferred from homology"/>
<evidence type="ECO:0000256" key="1">
    <source>
        <dbReference type="ARBA" id="ARBA00009091"/>
    </source>
</evidence>
<evidence type="ECO:0000256" key="3">
    <source>
        <dbReference type="SAM" id="Phobius"/>
    </source>
</evidence>
<keyword evidence="3" id="KW-0472">Membrane</keyword>
<accession>A0ABP8GM72</accession>
<dbReference type="Pfam" id="PF03938">
    <property type="entry name" value="OmpH"/>
    <property type="match status" value="1"/>
</dbReference>
<feature type="transmembrane region" description="Helical" evidence="3">
    <location>
        <begin position="6"/>
        <end position="24"/>
    </location>
</feature>
<dbReference type="Gene3D" id="3.30.910.20">
    <property type="entry name" value="Skp domain"/>
    <property type="match status" value="1"/>
</dbReference>
<evidence type="ECO:0000313" key="4">
    <source>
        <dbReference type="EMBL" id="GAA4326574.1"/>
    </source>
</evidence>
<dbReference type="RefSeq" id="WP_345254807.1">
    <property type="nucleotide sequence ID" value="NZ_BAABGY010000006.1"/>
</dbReference>
<dbReference type="SUPFAM" id="SSF111384">
    <property type="entry name" value="OmpH-like"/>
    <property type="match status" value="1"/>
</dbReference>
<keyword evidence="5" id="KW-1185">Reference proteome</keyword>
<comment type="similarity">
    <text evidence="1">Belongs to the Skp family.</text>
</comment>
<dbReference type="Proteomes" id="UP001501725">
    <property type="component" value="Unassembled WGS sequence"/>
</dbReference>
<comment type="caution">
    <text evidence="4">The sequence shown here is derived from an EMBL/GenBank/DDBJ whole genome shotgun (WGS) entry which is preliminary data.</text>
</comment>
<reference evidence="5" key="1">
    <citation type="journal article" date="2019" name="Int. J. Syst. Evol. Microbiol.">
        <title>The Global Catalogue of Microorganisms (GCM) 10K type strain sequencing project: providing services to taxonomists for standard genome sequencing and annotation.</title>
        <authorList>
            <consortium name="The Broad Institute Genomics Platform"/>
            <consortium name="The Broad Institute Genome Sequencing Center for Infectious Disease"/>
            <person name="Wu L."/>
            <person name="Ma J."/>
        </authorList>
    </citation>
    <scope>NUCLEOTIDE SEQUENCE [LARGE SCALE GENOMIC DNA]</scope>
    <source>
        <strain evidence="5">JCM 17919</strain>
    </source>
</reference>
<keyword evidence="2" id="KW-0732">Signal</keyword>
<keyword evidence="3" id="KW-0812">Transmembrane</keyword>
<organism evidence="4 5">
    <name type="scientific">Flaviaesturariibacter amylovorans</name>
    <dbReference type="NCBI Taxonomy" id="1084520"/>
    <lineage>
        <taxon>Bacteria</taxon>
        <taxon>Pseudomonadati</taxon>
        <taxon>Bacteroidota</taxon>
        <taxon>Chitinophagia</taxon>
        <taxon>Chitinophagales</taxon>
        <taxon>Chitinophagaceae</taxon>
        <taxon>Flaviaestuariibacter</taxon>
    </lineage>
</organism>
<keyword evidence="3" id="KW-1133">Transmembrane helix</keyword>
<gene>
    <name evidence="4" type="ORF">GCM10023184_15270</name>
</gene>
<dbReference type="PANTHER" id="PTHR35089:SF1">
    <property type="entry name" value="CHAPERONE PROTEIN SKP"/>
    <property type="match status" value="1"/>
</dbReference>
<evidence type="ECO:0000256" key="2">
    <source>
        <dbReference type="ARBA" id="ARBA00022729"/>
    </source>
</evidence>
<sequence>MKNGLLALNVVLLVAVGVLFYLHFSSRKATESRPAVAAAVNPGSAPAGSCRIAYFEMDSIESAYAMVKDVKSELGKKEDAMTNELSRLEKDYRSKASEYQAQAVNMNQTQSEMAQRDMLQRQQIIQSRESQLKAEYQDLQMRKLTDVRKKIEDFLREYNKNGSYSYIVSYEPGLFYYRDSAFNITGDVIKGLNEQYKAAAKK</sequence>
<dbReference type="PANTHER" id="PTHR35089">
    <property type="entry name" value="CHAPERONE PROTEIN SKP"/>
    <property type="match status" value="1"/>
</dbReference>
<dbReference type="InterPro" id="IPR005632">
    <property type="entry name" value="Chaperone_Skp"/>
</dbReference>
<name>A0ABP8GM72_9BACT</name>